<evidence type="ECO:0000313" key="2">
    <source>
        <dbReference type="Proteomes" id="UP000219422"/>
    </source>
</evidence>
<proteinExistence type="predicted"/>
<dbReference type="KEGG" id="sya:A6768_07685"/>
<organism evidence="1 2">
    <name type="scientific">Sphingobium yanoikuyae</name>
    <name type="common">Sphingomonas yanoikuyae</name>
    <dbReference type="NCBI Taxonomy" id="13690"/>
    <lineage>
        <taxon>Bacteria</taxon>
        <taxon>Pseudomonadati</taxon>
        <taxon>Pseudomonadota</taxon>
        <taxon>Alphaproteobacteria</taxon>
        <taxon>Sphingomonadales</taxon>
        <taxon>Sphingomonadaceae</taxon>
        <taxon>Sphingobium</taxon>
    </lineage>
</organism>
<evidence type="ECO:0000313" key="1">
    <source>
        <dbReference type="EMBL" id="ATI83192.1"/>
    </source>
</evidence>
<dbReference type="EMBL" id="CP023741">
    <property type="protein sequence ID" value="ATI83192.1"/>
    <property type="molecule type" value="Genomic_DNA"/>
</dbReference>
<dbReference type="Proteomes" id="UP000219422">
    <property type="component" value="Chromosome"/>
</dbReference>
<name>A0A291N770_SPHYA</name>
<gene>
    <name evidence="1" type="ORF">A6768_07685</name>
</gene>
<protein>
    <submittedName>
        <fullName evidence="1">Conjugal transfer protein TraW</fullName>
    </submittedName>
</protein>
<dbReference type="AlphaFoldDB" id="A0A291N770"/>
<sequence>MPATRSTAATSTIGRTWPIAEADAMTEIESRAATAGNLASRMPPRGNWSALQPASLPRAQESRIRKVVPFHLLEDDIRLPDGRVLYPKGFRFNPLEYVTLPQRLVIVHPRDLDWAVRTAAPTDFILLTAGDAVTLSEKSGRPIYILEERVKVRLGLTVAPVIVAQVGKALELREIRLSPRSGKGDLR</sequence>
<accession>A0A291N770</accession>
<reference evidence="1 2" key="1">
    <citation type="submission" date="2017-10" db="EMBL/GenBank/DDBJ databases">
        <title>Sphingobium yanoikuyae S72.</title>
        <authorList>
            <person name="Sanchez E."/>
            <person name="Bustos P."/>
            <person name="Mendoza P."/>
            <person name="Guo X."/>
            <person name="Mendoza A."/>
        </authorList>
    </citation>
    <scope>NUCLEOTIDE SEQUENCE [LARGE SCALE GENOMIC DNA]</scope>
    <source>
        <strain evidence="1 2">S72</strain>
    </source>
</reference>